<dbReference type="PROSITE" id="PS50889">
    <property type="entry name" value="S4"/>
    <property type="match status" value="1"/>
</dbReference>
<dbReference type="InterPro" id="IPR017441">
    <property type="entry name" value="Protein_kinase_ATP_BS"/>
</dbReference>
<evidence type="ECO:0000256" key="8">
    <source>
        <dbReference type="PIRNR" id="PIRNR000661"/>
    </source>
</evidence>
<feature type="compositionally biased region" description="Polar residues" evidence="11">
    <location>
        <begin position="545"/>
        <end position="557"/>
    </location>
</feature>
<keyword evidence="8" id="KW-0539">Nucleus</keyword>
<evidence type="ECO:0000313" key="15">
    <source>
        <dbReference type="Proteomes" id="UP001497600"/>
    </source>
</evidence>
<evidence type="ECO:0000256" key="2">
    <source>
        <dbReference type="ARBA" id="ARBA00022527"/>
    </source>
</evidence>
<accession>A0ABP0EJD5</accession>
<comment type="catalytic activity">
    <reaction evidence="8">
        <text>L-threonyl-[protein] + ATP = O-phospho-L-threonyl-[protein] + ADP + H(+)</text>
        <dbReference type="Rhea" id="RHEA:46608"/>
        <dbReference type="Rhea" id="RHEA-COMP:11060"/>
        <dbReference type="Rhea" id="RHEA-COMP:11605"/>
        <dbReference type="ChEBI" id="CHEBI:15378"/>
        <dbReference type="ChEBI" id="CHEBI:30013"/>
        <dbReference type="ChEBI" id="CHEBI:30616"/>
        <dbReference type="ChEBI" id="CHEBI:61977"/>
        <dbReference type="ChEBI" id="CHEBI:456216"/>
        <dbReference type="EC" id="2.7.12.1"/>
    </reaction>
</comment>
<dbReference type="InterPro" id="IPR000719">
    <property type="entry name" value="Prot_kinase_dom"/>
</dbReference>
<keyword evidence="15" id="KW-1185">Reference proteome</keyword>
<organism evidence="14 15">
    <name type="scientific">[Candida] anglica</name>
    <dbReference type="NCBI Taxonomy" id="148631"/>
    <lineage>
        <taxon>Eukaryota</taxon>
        <taxon>Fungi</taxon>
        <taxon>Dikarya</taxon>
        <taxon>Ascomycota</taxon>
        <taxon>Saccharomycotina</taxon>
        <taxon>Pichiomycetes</taxon>
        <taxon>Debaryomycetaceae</taxon>
        <taxon>Kurtzmaniella</taxon>
    </lineage>
</organism>
<keyword evidence="8" id="KW-0227">DNA damage</keyword>
<dbReference type="PROSITE" id="PS50011">
    <property type="entry name" value="PROTEIN_KINASE_DOM"/>
    <property type="match status" value="1"/>
</dbReference>
<dbReference type="SUPFAM" id="SSF49879">
    <property type="entry name" value="SMAD/FHA domain"/>
    <property type="match status" value="2"/>
</dbReference>
<comment type="catalytic activity">
    <reaction evidence="6">
        <text>L-threonyl-[protein] + ATP = O-phospho-L-threonyl-[protein] + ADP + H(+)</text>
        <dbReference type="Rhea" id="RHEA:46608"/>
        <dbReference type="Rhea" id="RHEA-COMP:11060"/>
        <dbReference type="Rhea" id="RHEA-COMP:11605"/>
        <dbReference type="ChEBI" id="CHEBI:15378"/>
        <dbReference type="ChEBI" id="CHEBI:30013"/>
        <dbReference type="ChEBI" id="CHEBI:30616"/>
        <dbReference type="ChEBI" id="CHEBI:61977"/>
        <dbReference type="ChEBI" id="CHEBI:456216"/>
        <dbReference type="EC" id="2.7.11.1"/>
    </reaction>
</comment>
<evidence type="ECO:0000256" key="10">
    <source>
        <dbReference type="PROSITE-ProRule" id="PRU10141"/>
    </source>
</evidence>
<evidence type="ECO:0000256" key="3">
    <source>
        <dbReference type="ARBA" id="ARBA00022741"/>
    </source>
</evidence>
<feature type="domain" description="FHA" evidence="12">
    <location>
        <begin position="54"/>
        <end position="105"/>
    </location>
</feature>
<dbReference type="PANTHER" id="PTHR44167:SF24">
    <property type="entry name" value="SERINE_THREONINE-PROTEIN KINASE CHK2"/>
    <property type="match status" value="1"/>
</dbReference>
<dbReference type="SMART" id="SM00240">
    <property type="entry name" value="FHA"/>
    <property type="match status" value="2"/>
</dbReference>
<dbReference type="Pfam" id="PF00069">
    <property type="entry name" value="Pkinase"/>
    <property type="match status" value="1"/>
</dbReference>
<comment type="catalytic activity">
    <reaction evidence="7">
        <text>L-seryl-[protein] + ATP = O-phospho-L-seryl-[protein] + ADP + H(+)</text>
        <dbReference type="Rhea" id="RHEA:17989"/>
        <dbReference type="Rhea" id="RHEA-COMP:9863"/>
        <dbReference type="Rhea" id="RHEA-COMP:11604"/>
        <dbReference type="ChEBI" id="CHEBI:15378"/>
        <dbReference type="ChEBI" id="CHEBI:29999"/>
        <dbReference type="ChEBI" id="CHEBI:30616"/>
        <dbReference type="ChEBI" id="CHEBI:83421"/>
        <dbReference type="ChEBI" id="CHEBI:456216"/>
        <dbReference type="EC" id="2.7.11.1"/>
    </reaction>
</comment>
<feature type="compositionally biased region" description="Basic and acidic residues" evidence="11">
    <location>
        <begin position="481"/>
        <end position="493"/>
    </location>
</feature>
<dbReference type="Gene3D" id="2.60.200.20">
    <property type="match status" value="2"/>
</dbReference>
<dbReference type="EC" id="2.7.12.1" evidence="8"/>
<feature type="domain" description="Protein kinase" evidence="13">
    <location>
        <begin position="164"/>
        <end position="432"/>
    </location>
</feature>
<feature type="region of interest" description="Disordered" evidence="11">
    <location>
        <begin position="442"/>
        <end position="466"/>
    </location>
</feature>
<feature type="binding site" evidence="10">
    <location>
        <position position="193"/>
    </location>
    <ligand>
        <name>ATP</name>
        <dbReference type="ChEBI" id="CHEBI:30616"/>
    </ligand>
</feature>
<dbReference type="SMART" id="SM00220">
    <property type="entry name" value="S_TKc"/>
    <property type="match status" value="1"/>
</dbReference>
<reference evidence="14 15" key="1">
    <citation type="submission" date="2024-01" db="EMBL/GenBank/DDBJ databases">
        <authorList>
            <consortium name="Genoscope - CEA"/>
            <person name="William W."/>
        </authorList>
    </citation>
    <scope>NUCLEOTIDE SEQUENCE [LARGE SCALE GENOMIC DNA]</scope>
    <source>
        <strain evidence="14 15">29B2s-10</strain>
    </source>
</reference>
<evidence type="ECO:0000256" key="7">
    <source>
        <dbReference type="ARBA" id="ARBA00048679"/>
    </source>
</evidence>
<dbReference type="GO" id="GO:0016301">
    <property type="term" value="F:kinase activity"/>
    <property type="evidence" value="ECO:0007669"/>
    <property type="project" value="UniProtKB-KW"/>
</dbReference>
<dbReference type="PIRSF" id="PIRSF000661">
    <property type="entry name" value="Ser/Thr_PK_RAD53"/>
    <property type="match status" value="1"/>
</dbReference>
<dbReference type="PROSITE" id="PS00108">
    <property type="entry name" value="PROTEIN_KINASE_ST"/>
    <property type="match status" value="1"/>
</dbReference>
<evidence type="ECO:0000256" key="11">
    <source>
        <dbReference type="SAM" id="MobiDB-lite"/>
    </source>
</evidence>
<keyword evidence="5 8" id="KW-0067">ATP-binding</keyword>
<keyword evidence="8" id="KW-0808">Transferase</keyword>
<dbReference type="InterPro" id="IPR016256">
    <property type="entry name" value="Ser/Thr_kinase_Rad53"/>
</dbReference>
<evidence type="ECO:0000256" key="6">
    <source>
        <dbReference type="ARBA" id="ARBA00047899"/>
    </source>
</evidence>
<dbReference type="Proteomes" id="UP001497600">
    <property type="component" value="Chromosome H"/>
</dbReference>
<comment type="function">
    <text evidence="8">Controls S-phase checkpoint as well as G1 and G2 DNA damage checkpoints. Phosphorylates proteins on serine, threonine, and tyrosine. Prevents entry into anaphase and mitotic exit after DNA damage via regulation of the Polo kinase CDC5.</text>
</comment>
<feature type="compositionally biased region" description="Low complexity" evidence="11">
    <location>
        <begin position="499"/>
        <end position="511"/>
    </location>
</feature>
<evidence type="ECO:0000256" key="9">
    <source>
        <dbReference type="PROSITE-ProRule" id="PRU00182"/>
    </source>
</evidence>
<feature type="domain" description="FHA" evidence="12">
    <location>
        <begin position="668"/>
        <end position="732"/>
    </location>
</feature>
<dbReference type="Gene3D" id="3.30.200.20">
    <property type="entry name" value="Phosphorylase Kinase, domain 1"/>
    <property type="match status" value="1"/>
</dbReference>
<evidence type="ECO:0000256" key="1">
    <source>
        <dbReference type="ARBA" id="ARBA00005575"/>
    </source>
</evidence>
<dbReference type="SUPFAM" id="SSF56112">
    <property type="entry name" value="Protein kinase-like (PK-like)"/>
    <property type="match status" value="1"/>
</dbReference>
<feature type="region of interest" description="Disordered" evidence="11">
    <location>
        <begin position="481"/>
        <end position="590"/>
    </location>
</feature>
<feature type="compositionally biased region" description="Basic and acidic residues" evidence="11">
    <location>
        <begin position="872"/>
        <end position="882"/>
    </location>
</feature>
<dbReference type="InterPro" id="IPR008984">
    <property type="entry name" value="SMAD_FHA_dom_sf"/>
</dbReference>
<evidence type="ECO:0000256" key="4">
    <source>
        <dbReference type="ARBA" id="ARBA00022777"/>
    </source>
</evidence>
<sequence length="889" mass="99313">MESTQLTQTQPTQQSPLAEDGSLGLEKNIICRLICTTGQYNFFDLNIDKPSKVWVFGRNQDCDVVLTSCTRLSNRHFKLWFNQENTTVWIQDTSTNGTHLNNHRLVKGSNYILNQGDEIAVGVGVPKDIVKFVVLFADGYNPSKSSSANGTVATEDQGIYKDFIVKNEIIGQGAFATVKKVIERSTGESYAVKIINRRKALNANGAAGGVDRELSILRKLNHPNIVHLKSFYEDMDNYYLVMEFVPGGDLMDFVAANGAIGEDATQVITKQILDGIAYVHKLGISHRDLKPDNVLIMQDNPILIKITDFGLAKISDNVTFMKSFCGTLAYLAPEVISGKYEPQDHSRHSSYSCLVDIWSLGCLVYVLLTTHLPFSGRTQDQMFKKIQSGEYHESPLNSYKISEKARDFLSCCLQVNPRLRFSASEALKHPWLSEIEESQDSDSQAISLSQSQSQQSRKVDGGGVFNMSMSKLDEDIMVRPLESDKSKKQEFKIPKRVVPLPQSQQPASQLSNKKSQDSRDDSLGVPHPIKELDVENDDDDEGSESKSNSAELQLSSDDSPDLNFPLSSKGRIIKQRKRSLEGQNSPERKKIKPEMVSVAKLSISQSVPQTSNVWRNTSHIMQSDKNETVAKRSDDNESVPIDTFILLKPLPHSITQKAICIRQGINPFAIGRNETCDIFINDDRMSKIHCLFNKKRHPVVEISIFESPAQGLDDIWLLDCSTNSCFVNGVILGKNRKVQLFNDDVLDFFNDARTHESMSFKVEIVDSTGLFNGGERLKEMDGRFVNVLKQDASDISLRPRVVTESMAPVDYSAIQSSGRNIVPIVASKRTGNTSQSIISTGGNFNSKIRQQRKLYESKANKSPQKSQVSQAKRADLLVDQERPTNSWMG</sequence>
<proteinExistence type="inferred from homology"/>
<dbReference type="EMBL" id="OZ004260">
    <property type="protein sequence ID" value="CAK7920537.1"/>
    <property type="molecule type" value="Genomic_DNA"/>
</dbReference>
<evidence type="ECO:0000313" key="14">
    <source>
        <dbReference type="EMBL" id="CAK7920537.1"/>
    </source>
</evidence>
<keyword evidence="8" id="KW-0131">Cell cycle</keyword>
<keyword evidence="8" id="KW-0829">Tyrosine-protein kinase</keyword>
<dbReference type="Gene3D" id="1.10.510.10">
    <property type="entry name" value="Transferase(Phosphotransferase) domain 1"/>
    <property type="match status" value="1"/>
</dbReference>
<keyword evidence="9" id="KW-0694">RNA-binding</keyword>
<evidence type="ECO:0000259" key="12">
    <source>
        <dbReference type="PROSITE" id="PS50006"/>
    </source>
</evidence>
<feature type="compositionally biased region" description="Low complexity" evidence="11">
    <location>
        <begin position="442"/>
        <end position="456"/>
    </location>
</feature>
<feature type="compositionally biased region" description="Polar residues" evidence="11">
    <location>
        <begin position="860"/>
        <end position="870"/>
    </location>
</feature>
<dbReference type="PROSITE" id="PS00107">
    <property type="entry name" value="PROTEIN_KINASE_ATP"/>
    <property type="match status" value="1"/>
</dbReference>
<gene>
    <name evidence="14" type="primary">RAD53</name>
    <name evidence="14" type="ORF">CAAN4_H03532</name>
</gene>
<dbReference type="PANTHER" id="PTHR44167">
    <property type="entry name" value="OVARIAN-SPECIFIC SERINE/THREONINE-PROTEIN KINASE LOK-RELATED"/>
    <property type="match status" value="1"/>
</dbReference>
<dbReference type="InterPro" id="IPR011009">
    <property type="entry name" value="Kinase-like_dom_sf"/>
</dbReference>
<dbReference type="InterPro" id="IPR000253">
    <property type="entry name" value="FHA_dom"/>
</dbReference>
<dbReference type="InterPro" id="IPR008271">
    <property type="entry name" value="Ser/Thr_kinase_AS"/>
</dbReference>
<comment type="subcellular location">
    <subcellularLocation>
        <location evidence="8">Nucleus</location>
    </subcellularLocation>
</comment>
<evidence type="ECO:0000259" key="13">
    <source>
        <dbReference type="PROSITE" id="PS50011"/>
    </source>
</evidence>
<feature type="region of interest" description="Disordered" evidence="11">
    <location>
        <begin position="855"/>
        <end position="889"/>
    </location>
</feature>
<dbReference type="PROSITE" id="PS50006">
    <property type="entry name" value="FHA_DOMAIN"/>
    <property type="match status" value="2"/>
</dbReference>
<keyword evidence="2 8" id="KW-0723">Serine/threonine-protein kinase</keyword>
<name>A0ABP0EJD5_9ASCO</name>
<protein>
    <recommendedName>
        <fullName evidence="8">Serine/threonine-protein kinase RAD53</fullName>
        <ecNumber evidence="8">2.7.12.1</ecNumber>
    </recommendedName>
</protein>
<keyword evidence="4 8" id="KW-0418">Kinase</keyword>
<dbReference type="Pfam" id="PF00498">
    <property type="entry name" value="FHA"/>
    <property type="match status" value="2"/>
</dbReference>
<comment type="similarity">
    <text evidence="1 8">Belongs to the protein kinase superfamily. CAMK Ser/Thr protein kinase family. CHEK2 subfamily.</text>
</comment>
<evidence type="ECO:0000256" key="5">
    <source>
        <dbReference type="ARBA" id="ARBA00022840"/>
    </source>
</evidence>
<keyword evidence="3 8" id="KW-0547">Nucleotide-binding</keyword>
<feature type="compositionally biased region" description="Basic and acidic residues" evidence="11">
    <location>
        <begin position="514"/>
        <end position="533"/>
    </location>
</feature>